<dbReference type="AlphaFoldDB" id="A0A1F5P7B6"/>
<dbReference type="Pfam" id="PF00781">
    <property type="entry name" value="DAGK_cat"/>
    <property type="match status" value="1"/>
</dbReference>
<accession>A0A1F5P7B6</accession>
<comment type="caution">
    <text evidence="2">The sequence shown here is derived from an EMBL/GenBank/DDBJ whole genome shotgun (WGS) entry which is preliminary data.</text>
</comment>
<dbReference type="Gene3D" id="2.60.200.40">
    <property type="match status" value="1"/>
</dbReference>
<proteinExistence type="predicted"/>
<evidence type="ECO:0000313" key="2">
    <source>
        <dbReference type="EMBL" id="OGE85520.1"/>
    </source>
</evidence>
<name>A0A1F5P7B6_9BACT</name>
<dbReference type="GO" id="GO:0016301">
    <property type="term" value="F:kinase activity"/>
    <property type="evidence" value="ECO:0007669"/>
    <property type="project" value="InterPro"/>
</dbReference>
<reference evidence="2 3" key="1">
    <citation type="journal article" date="2016" name="Nat. Commun.">
        <title>Thousands of microbial genomes shed light on interconnected biogeochemical processes in an aquifer system.</title>
        <authorList>
            <person name="Anantharaman K."/>
            <person name="Brown C.T."/>
            <person name="Hug L.A."/>
            <person name="Sharon I."/>
            <person name="Castelle C.J."/>
            <person name="Probst A.J."/>
            <person name="Thomas B.C."/>
            <person name="Singh A."/>
            <person name="Wilkins M.J."/>
            <person name="Karaoz U."/>
            <person name="Brodie E.L."/>
            <person name="Williams K.H."/>
            <person name="Hubbard S.S."/>
            <person name="Banfield J.F."/>
        </authorList>
    </citation>
    <scope>NUCLEOTIDE SEQUENCE [LARGE SCALE GENOMIC DNA]</scope>
</reference>
<dbReference type="SUPFAM" id="SSF111331">
    <property type="entry name" value="NAD kinase/diacylglycerol kinase-like"/>
    <property type="match status" value="1"/>
</dbReference>
<protein>
    <recommendedName>
        <fullName evidence="1">DAGKc domain-containing protein</fullName>
    </recommendedName>
</protein>
<dbReference type="Gene3D" id="3.40.50.10330">
    <property type="entry name" value="Probable inorganic polyphosphate/atp-NAD kinase, domain 1"/>
    <property type="match status" value="1"/>
</dbReference>
<dbReference type="InterPro" id="IPR001206">
    <property type="entry name" value="Diacylglycerol_kinase_cat_dom"/>
</dbReference>
<sequence>MYHYIIDQTRIQTRNFDRLLGEVYGFLTEYQIGGEVHRVTRLRNVPELVDTARQSGAKTIVAIGDDNNFLQLLELLAEQEGIVLGYIPLVSNTSISHVLGVRGLEDACQAIAKRRVEDFDIGLVGRNYFFTRVDFGLINNEIRKGSGGIFSSFGMISKLRLLQSIPVKVSIDGRLELSANIIAGSVINARGGIDQKGSALFSPHDGKLDLLLLEKRPTRELIKFRKSIAEGRFEEVPGSTVLHGRNFEIEGPKNFNVLIEQVFLNRSNLSLGVSDKKIRVIVGKGRRG</sequence>
<evidence type="ECO:0000313" key="3">
    <source>
        <dbReference type="Proteomes" id="UP000176786"/>
    </source>
</evidence>
<dbReference type="InterPro" id="IPR017438">
    <property type="entry name" value="ATP-NAD_kinase_N"/>
</dbReference>
<organism evidence="2 3">
    <name type="scientific">Candidatus Doudnabacteria bacterium RIFCSPHIGHO2_02_FULL_46_11</name>
    <dbReference type="NCBI Taxonomy" id="1817832"/>
    <lineage>
        <taxon>Bacteria</taxon>
        <taxon>Candidatus Doudnaibacteriota</taxon>
    </lineage>
</organism>
<gene>
    <name evidence="2" type="ORF">A3J48_00175</name>
</gene>
<evidence type="ECO:0000259" key="1">
    <source>
        <dbReference type="Pfam" id="PF00781"/>
    </source>
</evidence>
<feature type="domain" description="DAGKc" evidence="1">
    <location>
        <begin position="14"/>
        <end position="123"/>
    </location>
</feature>
<dbReference type="Proteomes" id="UP000176786">
    <property type="component" value="Unassembled WGS sequence"/>
</dbReference>
<dbReference type="EMBL" id="MFES01000026">
    <property type="protein sequence ID" value="OGE85520.1"/>
    <property type="molecule type" value="Genomic_DNA"/>
</dbReference>
<dbReference type="InterPro" id="IPR016064">
    <property type="entry name" value="NAD/diacylglycerol_kinase_sf"/>
</dbReference>
<dbReference type="STRING" id="1817832.A3J48_00175"/>